<protein>
    <submittedName>
        <fullName evidence="2">Uncharacterized protein</fullName>
    </submittedName>
</protein>
<dbReference type="Proteomes" id="UP000009319">
    <property type="component" value="Unassembled WGS sequence"/>
</dbReference>
<dbReference type="HOGENOM" id="CLU_2587288_0_0_5"/>
<feature type="transmembrane region" description="Helical" evidence="1">
    <location>
        <begin position="37"/>
        <end position="56"/>
    </location>
</feature>
<keyword evidence="1" id="KW-1133">Transmembrane helix</keyword>
<evidence type="ECO:0000313" key="3">
    <source>
        <dbReference type="Proteomes" id="UP000009319"/>
    </source>
</evidence>
<evidence type="ECO:0000313" key="2">
    <source>
        <dbReference type="EMBL" id="CCM74258.1"/>
    </source>
</evidence>
<name>K0PK12_9HYPH</name>
<keyword evidence="1" id="KW-0472">Membrane</keyword>
<proteinExistence type="predicted"/>
<sequence>MKIGFPTQCSFGVSRAIAARAGDHLLTRRATALTSPLVLYSTFLADITIGMVAAVLRTTLLCQFDAILLASNWELPSATS</sequence>
<evidence type="ECO:0000256" key="1">
    <source>
        <dbReference type="SAM" id="Phobius"/>
    </source>
</evidence>
<gene>
    <name evidence="2" type="ORF">BN77_1376</name>
</gene>
<reference evidence="2 3" key="1">
    <citation type="journal article" date="2013" name="Genome Announc.">
        <title>Draft Genome Sequence of Rhizobium mesoamericanum STM3625, a Nitrogen-Fixing Symbiont of Mimosa pudica Isolated in French Guiana (South America).</title>
        <authorList>
            <person name="Moulin L."/>
            <person name="Mornico D."/>
            <person name="Melkonian R."/>
            <person name="Klonowska A."/>
        </authorList>
    </citation>
    <scope>NUCLEOTIDE SEQUENCE [LARGE SCALE GENOMIC DNA]</scope>
    <source>
        <strain evidence="2 3">STM3625</strain>
    </source>
</reference>
<accession>K0PK12</accession>
<keyword evidence="1" id="KW-0812">Transmembrane</keyword>
<organism evidence="2 3">
    <name type="scientific">Rhizobium mesoamericanum STM3625</name>
    <dbReference type="NCBI Taxonomy" id="1211777"/>
    <lineage>
        <taxon>Bacteria</taxon>
        <taxon>Pseudomonadati</taxon>
        <taxon>Pseudomonadota</taxon>
        <taxon>Alphaproteobacteria</taxon>
        <taxon>Hyphomicrobiales</taxon>
        <taxon>Rhizobiaceae</taxon>
        <taxon>Rhizobium/Agrobacterium group</taxon>
        <taxon>Rhizobium</taxon>
    </lineage>
</organism>
<dbReference type="AlphaFoldDB" id="K0PK12"/>
<dbReference type="STRING" id="1211777.BN77_1376"/>
<comment type="caution">
    <text evidence="2">The sequence shown here is derived from an EMBL/GenBank/DDBJ whole genome shotgun (WGS) entry which is preliminary data.</text>
</comment>
<keyword evidence="3" id="KW-1185">Reference proteome</keyword>
<dbReference type="EMBL" id="CANI01000002">
    <property type="protein sequence ID" value="CCM74258.1"/>
    <property type="molecule type" value="Genomic_DNA"/>
</dbReference>